<protein>
    <submittedName>
        <fullName evidence="1">Uncharacterized protein</fullName>
    </submittedName>
</protein>
<dbReference type="AlphaFoldDB" id="A0A9Q0F9U3"/>
<accession>A0A9Q0F9U3</accession>
<proteinExistence type="predicted"/>
<reference evidence="1" key="2">
    <citation type="journal article" date="2023" name="Plants (Basel)">
        <title>Annotation of the Turnera subulata (Passifloraceae) Draft Genome Reveals the S-Locus Evolved after the Divergence of Turneroideae from Passifloroideae in a Stepwise Manner.</title>
        <authorList>
            <person name="Henning P.M."/>
            <person name="Roalson E.H."/>
            <person name="Mir W."/>
            <person name="McCubbin A.G."/>
            <person name="Shore J.S."/>
        </authorList>
    </citation>
    <scope>NUCLEOTIDE SEQUENCE</scope>
    <source>
        <strain evidence="1">F60SS</strain>
    </source>
</reference>
<dbReference type="InterPro" id="IPR036041">
    <property type="entry name" value="Ribosome-inact_prot_sf"/>
</dbReference>
<dbReference type="InterPro" id="IPR001574">
    <property type="entry name" value="Ribosome_inactivat_prot"/>
</dbReference>
<dbReference type="Proteomes" id="UP001141552">
    <property type="component" value="Unassembled WGS sequence"/>
</dbReference>
<dbReference type="EMBL" id="JAKUCV010006420">
    <property type="protein sequence ID" value="KAJ4827412.1"/>
    <property type="molecule type" value="Genomic_DNA"/>
</dbReference>
<dbReference type="GO" id="GO:0017148">
    <property type="term" value="P:negative regulation of translation"/>
    <property type="evidence" value="ECO:0007669"/>
    <property type="project" value="InterPro"/>
</dbReference>
<dbReference type="GO" id="GO:0030598">
    <property type="term" value="F:rRNA N-glycosylase activity"/>
    <property type="evidence" value="ECO:0007669"/>
    <property type="project" value="InterPro"/>
</dbReference>
<keyword evidence="2" id="KW-1185">Reference proteome</keyword>
<reference evidence="1" key="1">
    <citation type="submission" date="2022-02" db="EMBL/GenBank/DDBJ databases">
        <authorList>
            <person name="Henning P.M."/>
            <person name="McCubbin A.G."/>
            <person name="Shore J.S."/>
        </authorList>
    </citation>
    <scope>NUCLEOTIDE SEQUENCE</scope>
    <source>
        <strain evidence="1">F60SS</strain>
        <tissue evidence="1">Leaves</tissue>
    </source>
</reference>
<dbReference type="SUPFAM" id="SSF56371">
    <property type="entry name" value="Ribosome inactivating proteins (RIP)"/>
    <property type="match status" value="1"/>
</dbReference>
<organism evidence="1 2">
    <name type="scientific">Turnera subulata</name>
    <dbReference type="NCBI Taxonomy" id="218843"/>
    <lineage>
        <taxon>Eukaryota</taxon>
        <taxon>Viridiplantae</taxon>
        <taxon>Streptophyta</taxon>
        <taxon>Embryophyta</taxon>
        <taxon>Tracheophyta</taxon>
        <taxon>Spermatophyta</taxon>
        <taxon>Magnoliopsida</taxon>
        <taxon>eudicotyledons</taxon>
        <taxon>Gunneridae</taxon>
        <taxon>Pentapetalae</taxon>
        <taxon>rosids</taxon>
        <taxon>fabids</taxon>
        <taxon>Malpighiales</taxon>
        <taxon>Passifloraceae</taxon>
        <taxon>Turnera</taxon>
    </lineage>
</organism>
<evidence type="ECO:0000313" key="2">
    <source>
        <dbReference type="Proteomes" id="UP001141552"/>
    </source>
</evidence>
<evidence type="ECO:0000313" key="1">
    <source>
        <dbReference type="EMBL" id="KAJ4827412.1"/>
    </source>
</evidence>
<comment type="caution">
    <text evidence="1">The sequence shown here is derived from an EMBL/GenBank/DDBJ whole genome shotgun (WGS) entry which is preliminary data.</text>
</comment>
<gene>
    <name evidence="1" type="ORF">Tsubulata_034445</name>
</gene>
<sequence length="168" mass="19525">MQWKTVRYGKKKFLKTCRNLSQLAQVRHLGEARLARRMMMLTNMISEAARFKYMEILFSSPQQRNKPGWYAFVLRNEWVPLSRVLWILHLQGRYRYQHETPAIVFEHVVRKAEPPANIRDPLDVMGAIGICNEQHAKAKELLKGVRRDRRLGTGSGRVKGKVAAEAIL</sequence>
<name>A0A9Q0F9U3_9ROSI</name>
<dbReference type="Pfam" id="PF00161">
    <property type="entry name" value="RIP"/>
    <property type="match status" value="1"/>
</dbReference>